<evidence type="ECO:0000259" key="1">
    <source>
        <dbReference type="SMART" id="SM00470"/>
    </source>
</evidence>
<dbReference type="InterPro" id="IPR036086">
    <property type="entry name" value="ParB/Sulfiredoxin_sf"/>
</dbReference>
<feature type="domain" description="ParB-like N-terminal" evidence="1">
    <location>
        <begin position="28"/>
        <end position="121"/>
    </location>
</feature>
<dbReference type="InterPro" id="IPR003115">
    <property type="entry name" value="ParB_N"/>
</dbReference>
<dbReference type="SUPFAM" id="SSF110849">
    <property type="entry name" value="ParB/Sulfiredoxin"/>
    <property type="match status" value="1"/>
</dbReference>
<gene>
    <name evidence="2" type="ORF">SUH3_00070</name>
</gene>
<dbReference type="RefSeq" id="WP_051693748.1">
    <property type="nucleotide sequence ID" value="NZ_CP054599.1"/>
</dbReference>
<evidence type="ECO:0000313" key="3">
    <source>
        <dbReference type="Proteomes" id="UP000027746"/>
    </source>
</evidence>
<dbReference type="AlphaFoldDB" id="A0A073J620"/>
<dbReference type="Proteomes" id="UP000027746">
    <property type="component" value="Unassembled WGS sequence"/>
</dbReference>
<dbReference type="EMBL" id="JAMD01000001">
    <property type="protein sequence ID" value="KEJ97414.1"/>
    <property type="molecule type" value="Genomic_DNA"/>
</dbReference>
<dbReference type="Pfam" id="PF02195">
    <property type="entry name" value="ParB_N"/>
    <property type="match status" value="1"/>
</dbReference>
<protein>
    <recommendedName>
        <fullName evidence="1">ParB-like N-terminal domain-containing protein</fullName>
    </recommendedName>
</protein>
<sequence>MSDADFRPIVLPDDFRPTPKPPPELALEWIPVRALVIDTGYQRPLARENWNKINAISVAFDWRFFTPVLVSPLGDGRYALIDGQHRSHAALRAGYDAVPALVVPMSRAHQASSFMAVNGAVTKVSMFHLYRAGLMAGDAWAIQVREVVEAAGCRVMLSNHSAAEKKAGEVYSISMVRGFCRAGKGWAVTRALAALMASTHGAAADAFKEAFMSPLIHALANCPMGESLLVAFLNAQDFKLLHRKVDRLREEPRYKNVTRITMMRDVLLILMQDWNRRGGVAA</sequence>
<proteinExistence type="predicted"/>
<organism evidence="2 3">
    <name type="scientific">Pseudosulfitobacter pseudonitzschiae</name>
    <dbReference type="NCBI Taxonomy" id="1402135"/>
    <lineage>
        <taxon>Bacteria</taxon>
        <taxon>Pseudomonadati</taxon>
        <taxon>Pseudomonadota</taxon>
        <taxon>Alphaproteobacteria</taxon>
        <taxon>Rhodobacterales</taxon>
        <taxon>Roseobacteraceae</taxon>
        <taxon>Pseudosulfitobacter</taxon>
    </lineage>
</organism>
<dbReference type="SMART" id="SM00470">
    <property type="entry name" value="ParB"/>
    <property type="match status" value="1"/>
</dbReference>
<dbReference type="Gene3D" id="3.90.1530.10">
    <property type="entry name" value="Conserved hypothetical protein from pyrococcus furiosus pfu- 392566-001, ParB domain"/>
    <property type="match status" value="1"/>
</dbReference>
<comment type="caution">
    <text evidence="2">The sequence shown here is derived from an EMBL/GenBank/DDBJ whole genome shotgun (WGS) entry which is preliminary data.</text>
</comment>
<dbReference type="GeneID" id="68869942"/>
<reference evidence="2 3" key="1">
    <citation type="submission" date="2014-01" db="EMBL/GenBank/DDBJ databases">
        <title>Sulfitobacter sp. H3 (MCCC 1A00686) Genome Sequencing.</title>
        <authorList>
            <person name="Lai Q."/>
            <person name="Hong Z."/>
        </authorList>
    </citation>
    <scope>NUCLEOTIDE SEQUENCE [LARGE SCALE GENOMIC DNA]</scope>
    <source>
        <strain evidence="2 3">H3</strain>
    </source>
</reference>
<keyword evidence="3" id="KW-1185">Reference proteome</keyword>
<dbReference type="OrthoDB" id="4545778at2"/>
<accession>A0A073J620</accession>
<name>A0A073J620_9RHOB</name>
<evidence type="ECO:0000313" key="2">
    <source>
        <dbReference type="EMBL" id="KEJ97414.1"/>
    </source>
</evidence>